<name>A0A1M5WQ96_9CLOT</name>
<comment type="similarity">
    <text evidence="1">Belongs to the NAD(P)-dependent epimerase/dehydratase family.</text>
</comment>
<organism evidence="3 4">
    <name type="scientific">Clostridium grantii DSM 8605</name>
    <dbReference type="NCBI Taxonomy" id="1121316"/>
    <lineage>
        <taxon>Bacteria</taxon>
        <taxon>Bacillati</taxon>
        <taxon>Bacillota</taxon>
        <taxon>Clostridia</taxon>
        <taxon>Eubacteriales</taxon>
        <taxon>Clostridiaceae</taxon>
        <taxon>Clostridium</taxon>
    </lineage>
</organism>
<evidence type="ECO:0000256" key="1">
    <source>
        <dbReference type="ARBA" id="ARBA00007637"/>
    </source>
</evidence>
<dbReference type="PANTHER" id="PTHR43000">
    <property type="entry name" value="DTDP-D-GLUCOSE 4,6-DEHYDRATASE-RELATED"/>
    <property type="match status" value="1"/>
</dbReference>
<evidence type="ECO:0000259" key="2">
    <source>
        <dbReference type="Pfam" id="PF01370"/>
    </source>
</evidence>
<dbReference type="InterPro" id="IPR036291">
    <property type="entry name" value="NAD(P)-bd_dom_sf"/>
</dbReference>
<reference evidence="3 4" key="1">
    <citation type="submission" date="2016-11" db="EMBL/GenBank/DDBJ databases">
        <authorList>
            <person name="Jaros S."/>
            <person name="Januszkiewicz K."/>
            <person name="Wedrychowicz H."/>
        </authorList>
    </citation>
    <scope>NUCLEOTIDE SEQUENCE [LARGE SCALE GENOMIC DNA]</scope>
    <source>
        <strain evidence="3 4">DSM 8605</strain>
    </source>
</reference>
<dbReference type="InterPro" id="IPR001509">
    <property type="entry name" value="Epimerase_deHydtase"/>
</dbReference>
<sequence length="338" mass="38387">MKALFIGGTGTISSAISKLAVEKNWDLYLLNRGNKTDRIPEKARVIKADINHEETVVELIKDMKFDVVVDFIAYSPEQIKRDIRIFSKKTKQFIFISSASAYQKPLSHYKITESTPLDNPYWKYSRDKIVCEEILMEEYRKNKFPITIVRPSHTYDERSIPTAIHGKKGSWQVIDRIIKGKPVIIHGDGSSLWTLTHSSDFAKAFVGLMGNGGAIGESVQITSDESLTWNRIYDCIGEALDVEVKKMHVSTDFLVACQADLEGGLVGDKSNSVVFDNTKIKRLVPDYVATTRFDQGVRQCVEYILSHPEVQVEDKEFDLFCDNVIKVQQHAEELFKNL</sequence>
<dbReference type="STRING" id="1121316.SAMN02745207_03052"/>
<dbReference type="AlphaFoldDB" id="A0A1M5WQ96"/>
<dbReference type="RefSeq" id="WP_073339339.1">
    <property type="nucleotide sequence ID" value="NZ_FQXM01000019.1"/>
</dbReference>
<dbReference type="EMBL" id="FQXM01000019">
    <property type="protein sequence ID" value="SHH89707.1"/>
    <property type="molecule type" value="Genomic_DNA"/>
</dbReference>
<evidence type="ECO:0000313" key="4">
    <source>
        <dbReference type="Proteomes" id="UP000184447"/>
    </source>
</evidence>
<gene>
    <name evidence="3" type="ORF">SAMN02745207_03052</name>
</gene>
<proteinExistence type="inferred from homology"/>
<dbReference type="SUPFAM" id="SSF51735">
    <property type="entry name" value="NAD(P)-binding Rossmann-fold domains"/>
    <property type="match status" value="1"/>
</dbReference>
<protein>
    <submittedName>
        <fullName evidence="3">Nucleoside-diphosphate-sugar epimerase</fullName>
    </submittedName>
</protein>
<dbReference type="Gene3D" id="3.40.50.720">
    <property type="entry name" value="NAD(P)-binding Rossmann-like Domain"/>
    <property type="match status" value="1"/>
</dbReference>
<evidence type="ECO:0000313" key="3">
    <source>
        <dbReference type="EMBL" id="SHH89707.1"/>
    </source>
</evidence>
<dbReference type="CDD" id="cd05265">
    <property type="entry name" value="SDR_a1"/>
    <property type="match status" value="1"/>
</dbReference>
<feature type="domain" description="NAD-dependent epimerase/dehydratase" evidence="2">
    <location>
        <begin position="4"/>
        <end position="213"/>
    </location>
</feature>
<dbReference type="OrthoDB" id="9809586at2"/>
<accession>A0A1M5WQ96</accession>
<keyword evidence="4" id="KW-1185">Reference proteome</keyword>
<dbReference type="Proteomes" id="UP000184447">
    <property type="component" value="Unassembled WGS sequence"/>
</dbReference>
<dbReference type="Pfam" id="PF01370">
    <property type="entry name" value="Epimerase"/>
    <property type="match status" value="1"/>
</dbReference>